<evidence type="ECO:0000256" key="1">
    <source>
        <dbReference type="SAM" id="MobiDB-lite"/>
    </source>
</evidence>
<evidence type="ECO:0000313" key="2">
    <source>
        <dbReference type="EMBL" id="MCI46647.1"/>
    </source>
</evidence>
<protein>
    <submittedName>
        <fullName evidence="2">Uncharacterized protein</fullName>
    </submittedName>
</protein>
<feature type="non-terminal residue" evidence="2">
    <location>
        <position position="62"/>
    </location>
</feature>
<keyword evidence="3" id="KW-1185">Reference proteome</keyword>
<comment type="caution">
    <text evidence="2">The sequence shown here is derived from an EMBL/GenBank/DDBJ whole genome shotgun (WGS) entry which is preliminary data.</text>
</comment>
<name>A0A392SE10_9FABA</name>
<feature type="region of interest" description="Disordered" evidence="1">
    <location>
        <begin position="1"/>
        <end position="45"/>
    </location>
</feature>
<sequence length="62" mass="6691">MSPIPNTELGHDDVIRPNIPRPPNKSDTPLVISSSLAKQDDNTGWESEIFEDANDQGSVGTS</sequence>
<dbReference type="AlphaFoldDB" id="A0A392SE10"/>
<organism evidence="2 3">
    <name type="scientific">Trifolium medium</name>
    <dbReference type="NCBI Taxonomy" id="97028"/>
    <lineage>
        <taxon>Eukaryota</taxon>
        <taxon>Viridiplantae</taxon>
        <taxon>Streptophyta</taxon>
        <taxon>Embryophyta</taxon>
        <taxon>Tracheophyta</taxon>
        <taxon>Spermatophyta</taxon>
        <taxon>Magnoliopsida</taxon>
        <taxon>eudicotyledons</taxon>
        <taxon>Gunneridae</taxon>
        <taxon>Pentapetalae</taxon>
        <taxon>rosids</taxon>
        <taxon>fabids</taxon>
        <taxon>Fabales</taxon>
        <taxon>Fabaceae</taxon>
        <taxon>Papilionoideae</taxon>
        <taxon>50 kb inversion clade</taxon>
        <taxon>NPAAA clade</taxon>
        <taxon>Hologalegina</taxon>
        <taxon>IRL clade</taxon>
        <taxon>Trifolieae</taxon>
        <taxon>Trifolium</taxon>
    </lineage>
</organism>
<reference evidence="2 3" key="1">
    <citation type="journal article" date="2018" name="Front. Plant Sci.">
        <title>Red Clover (Trifolium pratense) and Zigzag Clover (T. medium) - A Picture of Genomic Similarities and Differences.</title>
        <authorList>
            <person name="Dluhosova J."/>
            <person name="Istvanek J."/>
            <person name="Nedelnik J."/>
            <person name="Repkova J."/>
        </authorList>
    </citation>
    <scope>NUCLEOTIDE SEQUENCE [LARGE SCALE GENOMIC DNA]</scope>
    <source>
        <strain evidence="3">cv. 10/8</strain>
        <tissue evidence="2">Leaf</tissue>
    </source>
</reference>
<accession>A0A392SE10</accession>
<dbReference type="EMBL" id="LXQA010360406">
    <property type="protein sequence ID" value="MCI46647.1"/>
    <property type="molecule type" value="Genomic_DNA"/>
</dbReference>
<proteinExistence type="predicted"/>
<evidence type="ECO:0000313" key="3">
    <source>
        <dbReference type="Proteomes" id="UP000265520"/>
    </source>
</evidence>
<dbReference type="Proteomes" id="UP000265520">
    <property type="component" value="Unassembled WGS sequence"/>
</dbReference>
<feature type="compositionally biased region" description="Polar residues" evidence="1">
    <location>
        <begin position="25"/>
        <end position="45"/>
    </location>
</feature>